<dbReference type="PRINTS" id="PR00138">
    <property type="entry name" value="MATRIXIN"/>
</dbReference>
<dbReference type="Gene3D" id="3.40.390.10">
    <property type="entry name" value="Collagenase (Catalytic Domain)"/>
    <property type="match status" value="1"/>
</dbReference>
<evidence type="ECO:0000256" key="5">
    <source>
        <dbReference type="ARBA" id="ARBA00022833"/>
    </source>
</evidence>
<feature type="active site" evidence="7">
    <location>
        <position position="266"/>
    </location>
</feature>
<feature type="domain" description="Peptidase metallopeptidase" evidence="10">
    <location>
        <begin position="150"/>
        <end position="312"/>
    </location>
</feature>
<dbReference type="InterPro" id="IPR036365">
    <property type="entry name" value="PGBD-like_sf"/>
</dbReference>
<dbReference type="GO" id="GO:0031012">
    <property type="term" value="C:extracellular matrix"/>
    <property type="evidence" value="ECO:0007669"/>
    <property type="project" value="InterPro"/>
</dbReference>
<evidence type="ECO:0000256" key="6">
    <source>
        <dbReference type="ARBA" id="ARBA00023049"/>
    </source>
</evidence>
<comment type="caution">
    <text evidence="11">The sequence shown here is derived from an EMBL/GenBank/DDBJ whole genome shotgun (WGS) entry which is preliminary data.</text>
</comment>
<feature type="transmembrane region" description="Helical" evidence="9">
    <location>
        <begin position="31"/>
        <end position="51"/>
    </location>
</feature>
<sequence>MRILCDGLIEKINFEQTKIIKLFFNFKEMNYYILLFLILFYLIPSKTIACFSSGNPAKGNLETEKFKNENEVISLENDQNLEIDKNFILDYLKEFGYLNEGKENKTEEIKNGIKHFQEFMNIPINEKIDLTTINKMSMKRCSNLDKLNSEIFIWKKTSINWAIINYNNNLNKFQFPLQKLKGLIKQAFNAWEIVIALDFIEVENINNADILFNIKENNERITGLGIANSNTNENLNQIWLDKNQNWSMFQIQEEGKIDIFLTLIHEIGHSLGLEHNSDQNSVMFPLLERNLGEQLPVISNDDVERLRNIYDNFFSIELDNKSSQKYNNPMATPRSLSSIKPSLKDLPEKCPHLISAATNVLPGMLIVFNEQYTWTFKLGNLTNGPNLIREVFKLIIIIFKLIYFIKKRFPDGPEFINSSFSTNSITILIQGHTLFGYIYDEKNDKFIRAKSYPKMLHNRILFYPTGAFPLLNETIILINNKVFASYNVAKNEPHMLGNLDEYFPNLPDGLLSGIPATPDFGLYYMLTTNLSFLYNTHTSRLVNTLTIGQFIGCDKMAINLFLQQFNLFNPPILKNEFPSHKSPRLPFH</sequence>
<evidence type="ECO:0000256" key="8">
    <source>
        <dbReference type="PIRSR" id="PIRSR621190-2"/>
    </source>
</evidence>
<dbReference type="AlphaFoldDB" id="A0A8T0A1K6"/>
<dbReference type="EMBL" id="JABEBT010000008">
    <property type="protein sequence ID" value="KAF7638983.1"/>
    <property type="molecule type" value="Genomic_DNA"/>
</dbReference>
<feature type="binding site" evidence="8">
    <location>
        <position position="269"/>
    </location>
    <ligand>
        <name>Zn(2+)</name>
        <dbReference type="ChEBI" id="CHEBI:29105"/>
        <label>2</label>
        <note>catalytic</note>
    </ligand>
</feature>
<evidence type="ECO:0000259" key="10">
    <source>
        <dbReference type="SMART" id="SM00235"/>
    </source>
</evidence>
<feature type="binding site" evidence="8">
    <location>
        <position position="275"/>
    </location>
    <ligand>
        <name>Zn(2+)</name>
        <dbReference type="ChEBI" id="CHEBI:29105"/>
        <label>2</label>
        <note>catalytic</note>
    </ligand>
</feature>
<feature type="binding site" evidence="8">
    <location>
        <position position="223"/>
    </location>
    <ligand>
        <name>Ca(2+)</name>
        <dbReference type="ChEBI" id="CHEBI:29108"/>
        <label>3</label>
    </ligand>
</feature>
<dbReference type="InterPro" id="IPR024079">
    <property type="entry name" value="MetalloPept_cat_dom_sf"/>
</dbReference>
<comment type="cofactor">
    <cofactor evidence="8">
        <name>Ca(2+)</name>
        <dbReference type="ChEBI" id="CHEBI:29108"/>
    </cofactor>
    <text evidence="8">Can bind about 5 Ca(2+) ions per subunit.</text>
</comment>
<evidence type="ECO:0000256" key="7">
    <source>
        <dbReference type="PIRSR" id="PIRSR621190-1"/>
    </source>
</evidence>
<evidence type="ECO:0000313" key="12">
    <source>
        <dbReference type="Proteomes" id="UP000605970"/>
    </source>
</evidence>
<dbReference type="Proteomes" id="UP000605970">
    <property type="component" value="Unassembled WGS sequence"/>
</dbReference>
<evidence type="ECO:0000256" key="4">
    <source>
        <dbReference type="ARBA" id="ARBA00022801"/>
    </source>
</evidence>
<dbReference type="SUPFAM" id="SSF55486">
    <property type="entry name" value="Metalloproteases ('zincins'), catalytic domain"/>
    <property type="match status" value="1"/>
</dbReference>
<dbReference type="InterPro" id="IPR001818">
    <property type="entry name" value="Pept_M10_metallopeptidase"/>
</dbReference>
<gene>
    <name evidence="11" type="ORF">Mgra_00001509</name>
</gene>
<dbReference type="OrthoDB" id="406838at2759"/>
<evidence type="ECO:0000256" key="9">
    <source>
        <dbReference type="SAM" id="Phobius"/>
    </source>
</evidence>
<evidence type="ECO:0000313" key="11">
    <source>
        <dbReference type="EMBL" id="KAF7638983.1"/>
    </source>
</evidence>
<evidence type="ECO:0000256" key="2">
    <source>
        <dbReference type="ARBA" id="ARBA00022670"/>
    </source>
</evidence>
<accession>A0A8T0A1K6</accession>
<dbReference type="SUPFAM" id="SSF47090">
    <property type="entry name" value="PGBD-like"/>
    <property type="match status" value="1"/>
</dbReference>
<keyword evidence="9" id="KW-0812">Transmembrane</keyword>
<dbReference type="GO" id="GO:0006508">
    <property type="term" value="P:proteolysis"/>
    <property type="evidence" value="ECO:0007669"/>
    <property type="project" value="UniProtKB-KW"/>
</dbReference>
<dbReference type="SUPFAM" id="SSF50923">
    <property type="entry name" value="Hemopexin-like domain"/>
    <property type="match status" value="1"/>
</dbReference>
<comment type="cofactor">
    <cofactor evidence="8">
        <name>Zn(2+)</name>
        <dbReference type="ChEBI" id="CHEBI:29105"/>
    </cofactor>
    <text evidence="8">Binds 2 Zn(2+) ions per subunit.</text>
</comment>
<feature type="binding site" evidence="8">
    <location>
        <position position="265"/>
    </location>
    <ligand>
        <name>Zn(2+)</name>
        <dbReference type="ChEBI" id="CHEBI:29105"/>
        <label>2</label>
        <note>catalytic</note>
    </ligand>
</feature>
<proteinExistence type="inferred from homology"/>
<organism evidence="11 12">
    <name type="scientific">Meloidogyne graminicola</name>
    <dbReference type="NCBI Taxonomy" id="189291"/>
    <lineage>
        <taxon>Eukaryota</taxon>
        <taxon>Metazoa</taxon>
        <taxon>Ecdysozoa</taxon>
        <taxon>Nematoda</taxon>
        <taxon>Chromadorea</taxon>
        <taxon>Rhabditida</taxon>
        <taxon>Tylenchina</taxon>
        <taxon>Tylenchomorpha</taxon>
        <taxon>Tylenchoidea</taxon>
        <taxon>Meloidogynidae</taxon>
        <taxon>Meloidogyninae</taxon>
        <taxon>Meloidogyne</taxon>
    </lineage>
</organism>
<evidence type="ECO:0000256" key="1">
    <source>
        <dbReference type="ARBA" id="ARBA00010370"/>
    </source>
</evidence>
<keyword evidence="6" id="KW-0482">Metalloprotease</keyword>
<dbReference type="Pfam" id="PF00413">
    <property type="entry name" value="Peptidase_M10"/>
    <property type="match status" value="1"/>
</dbReference>
<keyword evidence="9" id="KW-1133">Transmembrane helix</keyword>
<dbReference type="InterPro" id="IPR006026">
    <property type="entry name" value="Peptidase_Metallo"/>
</dbReference>
<keyword evidence="5 8" id="KW-0862">Zinc</keyword>
<dbReference type="InterPro" id="IPR021190">
    <property type="entry name" value="Pept_M10A"/>
</dbReference>
<dbReference type="InterPro" id="IPR036375">
    <property type="entry name" value="Hemopexin-like_dom_sf"/>
</dbReference>
<evidence type="ECO:0000256" key="3">
    <source>
        <dbReference type="ARBA" id="ARBA00022723"/>
    </source>
</evidence>
<dbReference type="GO" id="GO:0004222">
    <property type="term" value="F:metalloendopeptidase activity"/>
    <property type="evidence" value="ECO:0007669"/>
    <property type="project" value="InterPro"/>
</dbReference>
<feature type="binding site" evidence="8">
    <location>
        <position position="283"/>
    </location>
    <ligand>
        <name>Zn(2+)</name>
        <dbReference type="ChEBI" id="CHEBI:29105"/>
        <label>2</label>
        <note>catalytic</note>
    </ligand>
</feature>
<keyword evidence="3 8" id="KW-0479">Metal-binding</keyword>
<dbReference type="PANTHER" id="PTHR10201:SF323">
    <property type="entry name" value="MATRIX METALLOPROTEINASE-21"/>
    <property type="match status" value="1"/>
</dbReference>
<keyword evidence="9" id="KW-0472">Membrane</keyword>
<dbReference type="SMART" id="SM00235">
    <property type="entry name" value="ZnMc"/>
    <property type="match status" value="1"/>
</dbReference>
<dbReference type="Gene3D" id="2.110.10.10">
    <property type="entry name" value="Hemopexin-like domain"/>
    <property type="match status" value="1"/>
</dbReference>
<name>A0A8T0A1K6_9BILA</name>
<keyword evidence="12" id="KW-1185">Reference proteome</keyword>
<reference evidence="11" key="1">
    <citation type="journal article" date="2020" name="Ecol. Evol.">
        <title>Genome structure and content of the rice root-knot nematode (Meloidogyne graminicola).</title>
        <authorList>
            <person name="Phan N.T."/>
            <person name="Danchin E.G.J."/>
            <person name="Klopp C."/>
            <person name="Perfus-Barbeoch L."/>
            <person name="Kozlowski D.K."/>
            <person name="Koutsovoulos G.D."/>
            <person name="Lopez-Roques C."/>
            <person name="Bouchez O."/>
            <person name="Zahm M."/>
            <person name="Besnard G."/>
            <person name="Bellafiore S."/>
        </authorList>
    </citation>
    <scope>NUCLEOTIDE SEQUENCE</scope>
    <source>
        <strain evidence="11">VN-18</strain>
    </source>
</reference>
<feature type="binding site" description="in inhibited form" evidence="8">
    <location>
        <position position="141"/>
    </location>
    <ligand>
        <name>Zn(2+)</name>
        <dbReference type="ChEBI" id="CHEBI:29105"/>
        <label>2</label>
        <note>catalytic</note>
    </ligand>
</feature>
<feature type="binding site" evidence="8">
    <location>
        <position position="209"/>
    </location>
    <ligand>
        <name>Ca(2+)</name>
        <dbReference type="ChEBI" id="CHEBI:29108"/>
        <label>2</label>
    </ligand>
</feature>
<protein>
    <submittedName>
        <fullName evidence="11">Matrix metalloproteinase</fullName>
    </submittedName>
</protein>
<dbReference type="GO" id="GO:0008270">
    <property type="term" value="F:zinc ion binding"/>
    <property type="evidence" value="ECO:0007669"/>
    <property type="project" value="InterPro"/>
</dbReference>
<feature type="binding site" evidence="8">
    <location>
        <position position="241"/>
    </location>
    <ligand>
        <name>Ca(2+)</name>
        <dbReference type="ChEBI" id="CHEBI:29108"/>
        <label>3</label>
    </ligand>
</feature>
<dbReference type="PANTHER" id="PTHR10201">
    <property type="entry name" value="MATRIX METALLOPROTEINASE"/>
    <property type="match status" value="1"/>
</dbReference>
<keyword evidence="8" id="KW-0106">Calcium</keyword>
<comment type="similarity">
    <text evidence="1">Belongs to the peptidase M10A family.</text>
</comment>
<keyword evidence="2" id="KW-0645">Protease</keyword>
<keyword evidence="4" id="KW-0378">Hydrolase</keyword>